<feature type="transmembrane region" description="Helical" evidence="1">
    <location>
        <begin position="219"/>
        <end position="242"/>
    </location>
</feature>
<keyword evidence="1" id="KW-0472">Membrane</keyword>
<organism evidence="2 3">
    <name type="scientific">Lacticaseibacillus paracasei subsp. paracasei Lpp123</name>
    <dbReference type="NCBI Taxonomy" id="1256201"/>
    <lineage>
        <taxon>Bacteria</taxon>
        <taxon>Bacillati</taxon>
        <taxon>Bacillota</taxon>
        <taxon>Bacilli</taxon>
        <taxon>Lactobacillales</taxon>
        <taxon>Lactobacillaceae</taxon>
        <taxon>Lacticaseibacillus</taxon>
    </lineage>
</organism>
<dbReference type="AlphaFoldDB" id="A0A829GKX7"/>
<sequence length="252" mass="28974">MKNKTNVGLWDIKKIYKNPMSMVLIGLVLLCVGITFYFNNQTSKVISFESTIAKEIKNYKLGIAVLEKEIRSGSFSDQQKAMRRNDIKLSQKLLKRDLSIQKYLASKKWSQAYALRLKTIDMDKKLNQNETTDPTRKPLENAIERERLRFLALKKRNVQKYNEDFSANGTGFFLWTWQNIIPVLLTLVSVYIAVNLFGESYRSRINVSLLIPQLELVINMWHIGITWIVSSVLLLMTSLLTLSTGTIVNGFG</sequence>
<gene>
    <name evidence="2" type="ORF">Lpp123_00782</name>
</gene>
<name>A0A829GKX7_LACPA</name>
<comment type="caution">
    <text evidence="2">The sequence shown here is derived from an EMBL/GenBank/DDBJ whole genome shotgun (WGS) entry which is preliminary data.</text>
</comment>
<evidence type="ECO:0000256" key="1">
    <source>
        <dbReference type="SAM" id="Phobius"/>
    </source>
</evidence>
<accession>A0A829GKX7</accession>
<keyword evidence="1" id="KW-0812">Transmembrane</keyword>
<feature type="transmembrane region" description="Helical" evidence="1">
    <location>
        <begin position="20"/>
        <end position="38"/>
    </location>
</feature>
<feature type="transmembrane region" description="Helical" evidence="1">
    <location>
        <begin position="180"/>
        <end position="198"/>
    </location>
</feature>
<keyword evidence="1" id="KW-1133">Transmembrane helix</keyword>
<proteinExistence type="predicted"/>
<reference evidence="2 3" key="1">
    <citation type="journal article" date="2013" name="PLoS ONE">
        <title>Lactobacillus paracasei comparative genomics: towards species pan-genome definition and exploitation of diversity.</title>
        <authorList>
            <person name="Smokvina T."/>
            <person name="Wels M."/>
            <person name="Polka J."/>
            <person name="Chervaux C."/>
            <person name="Brisse S."/>
            <person name="Boekhorst J."/>
            <person name="van Hylckama Vlieg J.E."/>
            <person name="Siezen R.J."/>
        </authorList>
    </citation>
    <scope>NUCLEOTIDE SEQUENCE [LARGE SCALE GENOMIC DNA]</scope>
    <source>
        <strain evidence="2 3">Lpp123</strain>
    </source>
</reference>
<evidence type="ECO:0000313" key="2">
    <source>
        <dbReference type="EMBL" id="EPC59168.1"/>
    </source>
</evidence>
<evidence type="ECO:0000313" key="3">
    <source>
        <dbReference type="Proteomes" id="UP000014316"/>
    </source>
</evidence>
<feature type="non-terminal residue" evidence="2">
    <location>
        <position position="252"/>
    </location>
</feature>
<protein>
    <submittedName>
        <fullName evidence="2">Uncharacterized protein</fullName>
    </submittedName>
</protein>
<dbReference type="Proteomes" id="UP000014316">
    <property type="component" value="Unassembled WGS sequence"/>
</dbReference>
<dbReference type="EMBL" id="ANJW01000044">
    <property type="protein sequence ID" value="EPC59168.1"/>
    <property type="molecule type" value="Genomic_DNA"/>
</dbReference>